<accession>I4DA54</accession>
<organism evidence="3 4">
    <name type="scientific">Desulfosporosinus acidiphilus (strain DSM 22704 / JCM 16185 / SJ4)</name>
    <dbReference type="NCBI Taxonomy" id="646529"/>
    <lineage>
        <taxon>Bacteria</taxon>
        <taxon>Bacillati</taxon>
        <taxon>Bacillota</taxon>
        <taxon>Clostridia</taxon>
        <taxon>Eubacteriales</taxon>
        <taxon>Desulfitobacteriaceae</taxon>
        <taxon>Desulfosporosinus</taxon>
    </lineage>
</organism>
<evidence type="ECO:0000259" key="2">
    <source>
        <dbReference type="Pfam" id="PF01464"/>
    </source>
</evidence>
<sequence>MNVNVAQMLLLLEYQQMNSAWQTTQANNGGLYDLGNSGNSNSQLFAALFQAALGNGTDTLQGIDSLTQELTGGPQSNEDSTVTSSQSSKSIKDSLGSLDTMINSAAQKYGVDSNLIKQVIKAESGFNSKATSQAGAMGLMQLMPGTASSYGVQNAYDPMQNLDGGTHLLKNLLDRYQGNIPLTLAAYNAGAGAVEKYQGIPPYKETQAYVQKIMAGLNQRDWKA</sequence>
<gene>
    <name evidence="3" type="ordered locus">Desaci_3797</name>
</gene>
<reference evidence="3 4" key="1">
    <citation type="journal article" date="2012" name="J. Bacteriol.">
        <title>Complete genome sequences of Desulfosporosinus orientis DSM765T, Desulfosporosinus youngiae DSM17734T, Desulfosporosinus meridiei DSM13257T, and Desulfosporosinus acidiphilus DSM22704T.</title>
        <authorList>
            <person name="Pester M."/>
            <person name="Brambilla E."/>
            <person name="Alazard D."/>
            <person name="Rattei T."/>
            <person name="Weinmaier T."/>
            <person name="Han J."/>
            <person name="Lucas S."/>
            <person name="Lapidus A."/>
            <person name="Cheng J.F."/>
            <person name="Goodwin L."/>
            <person name="Pitluck S."/>
            <person name="Peters L."/>
            <person name="Ovchinnikova G."/>
            <person name="Teshima H."/>
            <person name="Detter J.C."/>
            <person name="Han C.S."/>
            <person name="Tapia R."/>
            <person name="Land M.L."/>
            <person name="Hauser L."/>
            <person name="Kyrpides N.C."/>
            <person name="Ivanova N.N."/>
            <person name="Pagani I."/>
            <person name="Huntmann M."/>
            <person name="Wei C.L."/>
            <person name="Davenport K.W."/>
            <person name="Daligault H."/>
            <person name="Chain P.S."/>
            <person name="Chen A."/>
            <person name="Mavromatis K."/>
            <person name="Markowitz V."/>
            <person name="Szeto E."/>
            <person name="Mikhailova N."/>
            <person name="Pati A."/>
            <person name="Wagner M."/>
            <person name="Woyke T."/>
            <person name="Ollivier B."/>
            <person name="Klenk H.P."/>
            <person name="Spring S."/>
            <person name="Loy A."/>
        </authorList>
    </citation>
    <scope>NUCLEOTIDE SEQUENCE [LARGE SCALE GENOMIC DNA]</scope>
    <source>
        <strain evidence="4">DSM 22704 / JCM 16185 / SJ4</strain>
    </source>
</reference>
<dbReference type="Gene3D" id="1.10.530.10">
    <property type="match status" value="1"/>
</dbReference>
<dbReference type="HOGENOM" id="CLU_065765_1_1_9"/>
<dbReference type="Pfam" id="PF01464">
    <property type="entry name" value="SLT"/>
    <property type="match status" value="1"/>
</dbReference>
<dbReference type="Proteomes" id="UP000002892">
    <property type="component" value="Chromosome"/>
</dbReference>
<dbReference type="PANTHER" id="PTHR37423">
    <property type="entry name" value="SOLUBLE LYTIC MUREIN TRANSGLYCOSYLASE-RELATED"/>
    <property type="match status" value="1"/>
</dbReference>
<evidence type="ECO:0000256" key="1">
    <source>
        <dbReference type="SAM" id="MobiDB-lite"/>
    </source>
</evidence>
<dbReference type="STRING" id="646529.Desaci_3797"/>
<dbReference type="EMBL" id="CP003639">
    <property type="protein sequence ID" value="AFM42678.1"/>
    <property type="molecule type" value="Genomic_DNA"/>
</dbReference>
<dbReference type="eggNOG" id="COG0741">
    <property type="taxonomic scope" value="Bacteria"/>
</dbReference>
<dbReference type="InterPro" id="IPR023346">
    <property type="entry name" value="Lysozyme-like_dom_sf"/>
</dbReference>
<dbReference type="AlphaFoldDB" id="I4DA54"/>
<dbReference type="PANTHER" id="PTHR37423:SF2">
    <property type="entry name" value="MEMBRANE-BOUND LYTIC MUREIN TRANSGLYCOSYLASE C"/>
    <property type="match status" value="1"/>
</dbReference>
<proteinExistence type="predicted"/>
<dbReference type="RefSeq" id="WP_014828665.1">
    <property type="nucleotide sequence ID" value="NC_018068.1"/>
</dbReference>
<dbReference type="KEGG" id="dai:Desaci_3797"/>
<dbReference type="CDD" id="cd00254">
    <property type="entry name" value="LT-like"/>
    <property type="match status" value="1"/>
</dbReference>
<dbReference type="InterPro" id="IPR008258">
    <property type="entry name" value="Transglycosylase_SLT_dom_1"/>
</dbReference>
<dbReference type="SUPFAM" id="SSF53955">
    <property type="entry name" value="Lysozyme-like"/>
    <property type="match status" value="1"/>
</dbReference>
<feature type="region of interest" description="Disordered" evidence="1">
    <location>
        <begin position="70"/>
        <end position="89"/>
    </location>
</feature>
<evidence type="ECO:0000313" key="4">
    <source>
        <dbReference type="Proteomes" id="UP000002892"/>
    </source>
</evidence>
<name>I4DA54_DESAJ</name>
<evidence type="ECO:0000313" key="3">
    <source>
        <dbReference type="EMBL" id="AFM42678.1"/>
    </source>
</evidence>
<feature type="compositionally biased region" description="Low complexity" evidence="1">
    <location>
        <begin position="76"/>
        <end position="89"/>
    </location>
</feature>
<protein>
    <submittedName>
        <fullName evidence="3">Soluble lytic murein transglycosylase-like protein</fullName>
    </submittedName>
</protein>
<feature type="domain" description="Transglycosylase SLT" evidence="2">
    <location>
        <begin position="101"/>
        <end position="208"/>
    </location>
</feature>
<keyword evidence="4" id="KW-1185">Reference proteome</keyword>